<evidence type="ECO:0000256" key="1">
    <source>
        <dbReference type="ARBA" id="ARBA00001946"/>
    </source>
</evidence>
<proteinExistence type="predicted"/>
<evidence type="ECO:0000313" key="3">
    <source>
        <dbReference type="EMBL" id="KAJ8321540.1"/>
    </source>
</evidence>
<reference evidence="3 4" key="1">
    <citation type="submission" date="2022-12" db="EMBL/GenBank/DDBJ databases">
        <title>Chromosome-level genome of Tegillarca granosa.</title>
        <authorList>
            <person name="Kim J."/>
        </authorList>
    </citation>
    <scope>NUCLEOTIDE SEQUENCE [LARGE SCALE GENOMIC DNA]</scope>
    <source>
        <strain evidence="3">Teg-2019</strain>
        <tissue evidence="3">Adductor muscle</tissue>
    </source>
</reference>
<name>A0ABQ9G0P6_TEGGR</name>
<dbReference type="SUPFAM" id="SSF55811">
    <property type="entry name" value="Nudix"/>
    <property type="match status" value="1"/>
</dbReference>
<dbReference type="Gene3D" id="3.90.79.10">
    <property type="entry name" value="Nucleoside Triphosphate Pyrophosphohydrolase"/>
    <property type="match status" value="1"/>
</dbReference>
<dbReference type="InterPro" id="IPR004385">
    <property type="entry name" value="NDP_pyrophosphatase"/>
</dbReference>
<dbReference type="CDD" id="cd18887">
    <property type="entry name" value="NUDIX_UGPPase_Nudt14"/>
    <property type="match status" value="1"/>
</dbReference>
<comment type="cofactor">
    <cofactor evidence="1">
        <name>Mg(2+)</name>
        <dbReference type="ChEBI" id="CHEBI:18420"/>
    </cofactor>
</comment>
<evidence type="ECO:0000313" key="4">
    <source>
        <dbReference type="Proteomes" id="UP001217089"/>
    </source>
</evidence>
<comment type="caution">
    <text evidence="3">The sequence shown here is derived from an EMBL/GenBank/DDBJ whole genome shotgun (WGS) entry which is preliminary data.</text>
</comment>
<dbReference type="EMBL" id="JARBDR010000038">
    <property type="protein sequence ID" value="KAJ8321540.1"/>
    <property type="molecule type" value="Genomic_DNA"/>
</dbReference>
<dbReference type="PANTHER" id="PTHR11839:SF15">
    <property type="entry name" value="URIDINE DIPHOSPHATE GLUCOSE PYROPHOSPHATASE NUDT14"/>
    <property type="match status" value="1"/>
</dbReference>
<gene>
    <name evidence="3" type="ORF">KUTeg_000907</name>
</gene>
<evidence type="ECO:0000256" key="2">
    <source>
        <dbReference type="ARBA" id="ARBA00022801"/>
    </source>
</evidence>
<dbReference type="NCBIfam" id="TIGR00052">
    <property type="entry name" value="nudix-type nucleoside diphosphatase, YffH/AdpP family"/>
    <property type="match status" value="1"/>
</dbReference>
<sequence>MDDITDVTVTPCSNSRYIKPLRMHYHQFFMALVHTTNNGSKKIWDAMKVHDSVAVLVFNKTRNVFIFVKQFRPAIYLCKSELTKQDSTSDIQHIDSTKYPGQIGITYELCAGIVDKDTGVNVIAQGEVLEECGYQVPLDNLEKVTTYRSGVGTTGSLQTFYYAEVTDKMKVGYGGGVAEEGEMIDVIEVPVADGMKFVMDESINKPVGMIFAIYWFFANKWKLYEKS</sequence>
<dbReference type="PANTHER" id="PTHR11839">
    <property type="entry name" value="UDP/ADP-SUGAR PYROPHOSPHATASE"/>
    <property type="match status" value="1"/>
</dbReference>
<evidence type="ECO:0008006" key="5">
    <source>
        <dbReference type="Google" id="ProtNLM"/>
    </source>
</evidence>
<protein>
    <recommendedName>
        <fullName evidence="5">Uridine diphosphate glucose pyrophosphatase</fullName>
    </recommendedName>
</protein>
<keyword evidence="2" id="KW-0378">Hydrolase</keyword>
<dbReference type="InterPro" id="IPR015797">
    <property type="entry name" value="NUDIX_hydrolase-like_dom_sf"/>
</dbReference>
<accession>A0ABQ9G0P6</accession>
<dbReference type="Proteomes" id="UP001217089">
    <property type="component" value="Unassembled WGS sequence"/>
</dbReference>
<keyword evidence="4" id="KW-1185">Reference proteome</keyword>
<organism evidence="3 4">
    <name type="scientific">Tegillarca granosa</name>
    <name type="common">Malaysian cockle</name>
    <name type="synonym">Anadara granosa</name>
    <dbReference type="NCBI Taxonomy" id="220873"/>
    <lineage>
        <taxon>Eukaryota</taxon>
        <taxon>Metazoa</taxon>
        <taxon>Spiralia</taxon>
        <taxon>Lophotrochozoa</taxon>
        <taxon>Mollusca</taxon>
        <taxon>Bivalvia</taxon>
        <taxon>Autobranchia</taxon>
        <taxon>Pteriomorphia</taxon>
        <taxon>Arcoida</taxon>
        <taxon>Arcoidea</taxon>
        <taxon>Arcidae</taxon>
        <taxon>Tegillarca</taxon>
    </lineage>
</organism>